<evidence type="ECO:0000313" key="1">
    <source>
        <dbReference type="EMBL" id="AUX83348.1"/>
    </source>
</evidence>
<sequence length="115" mass="12249">MSITMGQLSSRFAEAAQKVPEVGAETVETVAQMGVGLVKREIQGMHAVDTGTMLNSTEAERVRPTTYLVGPTVDYAAYVALGTSRMLARPFHVEAAKKLSSQVGKIGIDPEKLGL</sequence>
<gene>
    <name evidence="1" type="primary">10</name>
    <name evidence="1" type="ORF">SEA_ELERI_10</name>
</gene>
<dbReference type="GeneID" id="40099829"/>
<proteinExistence type="predicted"/>
<dbReference type="KEGG" id="vg:40099829"/>
<organism evidence="1 2">
    <name type="scientific">Microbacterium phage Eleri</name>
    <dbReference type="NCBI Taxonomy" id="2079581"/>
    <lineage>
        <taxon>Viruses</taxon>
        <taxon>Duplodnaviria</taxon>
        <taxon>Heunggongvirae</taxon>
        <taxon>Uroviricota</taxon>
        <taxon>Caudoviricetes</taxon>
        <taxon>Elerivirus</taxon>
        <taxon>Elerivirus eleri</taxon>
    </lineage>
</organism>
<dbReference type="OrthoDB" id="20373at10239"/>
<keyword evidence="2" id="KW-1185">Reference proteome</keyword>
<name>A0A2L0HNQ4_9CAUD</name>
<reference evidence="1 2" key="1">
    <citation type="submission" date="2018-01" db="EMBL/GenBank/DDBJ databases">
        <authorList>
            <person name="Jones A.E."/>
            <person name="Sivanathan V."/>
            <person name="Betsko A.J."/>
            <person name="Aull H.G."/>
            <person name="Zack K.M."/>
            <person name="Kukan E.N."/>
            <person name="Garlena R.A."/>
            <person name="Russell D.A."/>
            <person name="Pope W.H."/>
            <person name="Jacobs-Sera D."/>
            <person name="Hatfull G.F."/>
        </authorList>
    </citation>
    <scope>NUCLEOTIDE SEQUENCE [LARGE SCALE GENOMIC DNA]</scope>
</reference>
<dbReference type="RefSeq" id="YP_009623048.1">
    <property type="nucleotide sequence ID" value="NC_042109.1"/>
</dbReference>
<evidence type="ECO:0008006" key="3">
    <source>
        <dbReference type="Google" id="ProtNLM"/>
    </source>
</evidence>
<dbReference type="EMBL" id="MG839027">
    <property type="protein sequence ID" value="AUX83348.1"/>
    <property type="molecule type" value="Genomic_DNA"/>
</dbReference>
<evidence type="ECO:0000313" key="2">
    <source>
        <dbReference type="Proteomes" id="UP000241926"/>
    </source>
</evidence>
<accession>A0A2L0HNQ4</accession>
<protein>
    <recommendedName>
        <fullName evidence="3">HK97 gp10 family phage protein</fullName>
    </recommendedName>
</protein>
<dbReference type="Proteomes" id="UP000241926">
    <property type="component" value="Segment"/>
</dbReference>